<evidence type="ECO:0000256" key="6">
    <source>
        <dbReference type="ARBA" id="ARBA00023235"/>
    </source>
</evidence>
<dbReference type="InterPro" id="IPR005846">
    <property type="entry name" value="A-D-PHexomutase_a/b/a-III"/>
</dbReference>
<reference evidence="11" key="1">
    <citation type="submission" date="2017-09" db="EMBL/GenBank/DDBJ databases">
        <title>Depth-based differentiation of microbial function through sediment-hosted aquifers and enrichment of novel symbionts in the deep terrestrial subsurface.</title>
        <authorList>
            <person name="Probst A.J."/>
            <person name="Ladd B."/>
            <person name="Jarett J.K."/>
            <person name="Geller-Mcgrath D.E."/>
            <person name="Sieber C.M.K."/>
            <person name="Emerson J.B."/>
            <person name="Anantharaman K."/>
            <person name="Thomas B.C."/>
            <person name="Malmstrom R."/>
            <person name="Stieglmeier M."/>
            <person name="Klingl A."/>
            <person name="Woyke T."/>
            <person name="Ryan C.M."/>
            <person name="Banfield J.F."/>
        </authorList>
    </citation>
    <scope>NUCLEOTIDE SEQUENCE [LARGE SCALE GENOMIC DNA]</scope>
</reference>
<keyword evidence="3" id="KW-0597">Phosphoprotein</keyword>
<dbReference type="AlphaFoldDB" id="A0A2M7LN47"/>
<evidence type="ECO:0000313" key="11">
    <source>
        <dbReference type="Proteomes" id="UP000229708"/>
    </source>
</evidence>
<dbReference type="InterPro" id="IPR036900">
    <property type="entry name" value="A-D-PHexomutase_C_sf"/>
</dbReference>
<organism evidence="10 11">
    <name type="scientific">Candidatus Roizmanbacteria bacterium CG_4_10_14_3_um_filter_33_21</name>
    <dbReference type="NCBI Taxonomy" id="1974830"/>
    <lineage>
        <taxon>Bacteria</taxon>
        <taxon>Candidatus Roizmaniibacteriota</taxon>
    </lineage>
</organism>
<dbReference type="PANTHER" id="PTHR43771">
    <property type="entry name" value="PHOSPHOMANNOMUTASE"/>
    <property type="match status" value="1"/>
</dbReference>
<dbReference type="Pfam" id="PF02878">
    <property type="entry name" value="PGM_PMM_I"/>
    <property type="match status" value="1"/>
</dbReference>
<dbReference type="InterPro" id="IPR005844">
    <property type="entry name" value="A-D-PHexomutase_a/b/a-I"/>
</dbReference>
<protein>
    <recommendedName>
        <fullName evidence="12">Phosphomannomutase/phosphoglucomutase</fullName>
    </recommendedName>
</protein>
<dbReference type="Gene3D" id="3.40.120.10">
    <property type="entry name" value="Alpha-D-Glucose-1,6-Bisphosphate, subunit A, domain 3"/>
    <property type="match status" value="3"/>
</dbReference>
<name>A0A2M7LN47_9BACT</name>
<evidence type="ECO:0000256" key="3">
    <source>
        <dbReference type="ARBA" id="ARBA00022553"/>
    </source>
</evidence>
<feature type="domain" description="Alpha-D-phosphohexomutase alpha/beta/alpha" evidence="9">
    <location>
        <begin position="270"/>
        <end position="375"/>
    </location>
</feature>
<keyword evidence="6" id="KW-0413">Isomerase</keyword>
<accession>A0A2M7LN47</accession>
<dbReference type="InterPro" id="IPR005841">
    <property type="entry name" value="Alpha-D-phosphohexomutase_SF"/>
</dbReference>
<proteinExistence type="inferred from homology"/>
<evidence type="ECO:0008006" key="12">
    <source>
        <dbReference type="Google" id="ProtNLM"/>
    </source>
</evidence>
<dbReference type="GO" id="GO:0016868">
    <property type="term" value="F:intramolecular phosphotransferase activity"/>
    <property type="evidence" value="ECO:0007669"/>
    <property type="project" value="InterPro"/>
</dbReference>
<dbReference type="InterPro" id="IPR005845">
    <property type="entry name" value="A-D-PHexomutase_a/b/a-II"/>
</dbReference>
<evidence type="ECO:0000256" key="4">
    <source>
        <dbReference type="ARBA" id="ARBA00022723"/>
    </source>
</evidence>
<keyword evidence="5" id="KW-0460">Magnesium</keyword>
<evidence type="ECO:0000259" key="9">
    <source>
        <dbReference type="Pfam" id="PF02880"/>
    </source>
</evidence>
<feature type="domain" description="Alpha-D-phosphohexomutase alpha/beta/alpha" evidence="8">
    <location>
        <begin position="163"/>
        <end position="262"/>
    </location>
</feature>
<dbReference type="PANTHER" id="PTHR43771:SF1">
    <property type="entry name" value="PHOSPHOMANNOMUTASE"/>
    <property type="match status" value="1"/>
</dbReference>
<comment type="similarity">
    <text evidence="2">Belongs to the phosphohexose mutase family.</text>
</comment>
<dbReference type="Proteomes" id="UP000229708">
    <property type="component" value="Unassembled WGS sequence"/>
</dbReference>
<comment type="caution">
    <text evidence="10">The sequence shown here is derived from an EMBL/GenBank/DDBJ whole genome shotgun (WGS) entry which is preliminary data.</text>
</comment>
<evidence type="ECO:0000256" key="2">
    <source>
        <dbReference type="ARBA" id="ARBA00010231"/>
    </source>
</evidence>
<sequence length="465" mass="51849">MIINPKIFKAYDIRDIYPTEINEENYPDIIEAIYSFFIKDNPTKPLTVVLGRDMRLSAPSLFTIAKKILVNCGATVIDIGLSSTPTMYFTVMEYQYDAGIQITASHNTKEYTGIKYLYRKGDQAIKISKNTGMLEVKDRAINRDFVKQTQKGEVIQKPNVLVEEVKNALGIVKPKNSRPLTMVADPANGMGILFLEEIVRQYPVKLVKMNFELDGSFPAHQPNPLQFQLLKDLQKKVIEEKADLGIAPDGDGDRVFFIDETGSIVPATMITAIVTRELLREHPGKKIVADIRYLRNVETIVKKLGGTLSVCPVGHALITKQLNDENAIFAGESSGHFYFRDIGGAESAIRVIFYVLKVIQATGKPLSVIVSELQSSYESGEFNYVIPNSVETKTVLEKITSTFSDGKVNHLDGLAIDYPDWRLSVRSSNTEPIFRLNVEGADRIIVDDNLAKLKDIIIGLGGKQK</sequence>
<evidence type="ECO:0000256" key="5">
    <source>
        <dbReference type="ARBA" id="ARBA00022842"/>
    </source>
</evidence>
<dbReference type="GO" id="GO:0046872">
    <property type="term" value="F:metal ion binding"/>
    <property type="evidence" value="ECO:0007669"/>
    <property type="project" value="UniProtKB-KW"/>
</dbReference>
<evidence type="ECO:0000259" key="7">
    <source>
        <dbReference type="Pfam" id="PF02878"/>
    </source>
</evidence>
<evidence type="ECO:0000256" key="1">
    <source>
        <dbReference type="ARBA" id="ARBA00001946"/>
    </source>
</evidence>
<keyword evidence="4" id="KW-0479">Metal-binding</keyword>
<gene>
    <name evidence="10" type="ORF">COZ39_05340</name>
</gene>
<dbReference type="EMBL" id="PFJI01000228">
    <property type="protein sequence ID" value="PIX69486.1"/>
    <property type="molecule type" value="Genomic_DNA"/>
</dbReference>
<dbReference type="GO" id="GO:0005975">
    <property type="term" value="P:carbohydrate metabolic process"/>
    <property type="evidence" value="ECO:0007669"/>
    <property type="project" value="InterPro"/>
</dbReference>
<dbReference type="SUPFAM" id="SSF55957">
    <property type="entry name" value="Phosphoglucomutase, C-terminal domain"/>
    <property type="match status" value="1"/>
</dbReference>
<dbReference type="Pfam" id="PF02880">
    <property type="entry name" value="PGM_PMM_III"/>
    <property type="match status" value="1"/>
</dbReference>
<feature type="domain" description="Alpha-D-phosphohexomutase alpha/beta/alpha" evidence="7">
    <location>
        <begin position="6"/>
        <end position="126"/>
    </location>
</feature>
<dbReference type="CDD" id="cd03089">
    <property type="entry name" value="PMM_PGM"/>
    <property type="match status" value="1"/>
</dbReference>
<evidence type="ECO:0000259" key="8">
    <source>
        <dbReference type="Pfam" id="PF02879"/>
    </source>
</evidence>
<evidence type="ECO:0000313" key="10">
    <source>
        <dbReference type="EMBL" id="PIX69486.1"/>
    </source>
</evidence>
<dbReference type="InterPro" id="IPR016055">
    <property type="entry name" value="A-D-PHexomutase_a/b/a-I/II/III"/>
</dbReference>
<comment type="cofactor">
    <cofactor evidence="1">
        <name>Mg(2+)</name>
        <dbReference type="ChEBI" id="CHEBI:18420"/>
    </cofactor>
</comment>
<dbReference type="SUPFAM" id="SSF53738">
    <property type="entry name" value="Phosphoglucomutase, first 3 domains"/>
    <property type="match status" value="3"/>
</dbReference>
<dbReference type="PRINTS" id="PR00509">
    <property type="entry name" value="PGMPMM"/>
</dbReference>
<dbReference type="Gene3D" id="3.30.310.50">
    <property type="entry name" value="Alpha-D-phosphohexomutase, C-terminal domain"/>
    <property type="match status" value="1"/>
</dbReference>
<dbReference type="Pfam" id="PF02879">
    <property type="entry name" value="PGM_PMM_II"/>
    <property type="match status" value="1"/>
</dbReference>